<reference evidence="2" key="1">
    <citation type="submission" date="2023-03" db="EMBL/GenBank/DDBJ databases">
        <title>Massive genome expansion in bonnet fungi (Mycena s.s.) driven by repeated elements and novel gene families across ecological guilds.</title>
        <authorList>
            <consortium name="Lawrence Berkeley National Laboratory"/>
            <person name="Harder C.B."/>
            <person name="Miyauchi S."/>
            <person name="Viragh M."/>
            <person name="Kuo A."/>
            <person name="Thoen E."/>
            <person name="Andreopoulos B."/>
            <person name="Lu D."/>
            <person name="Skrede I."/>
            <person name="Drula E."/>
            <person name="Henrissat B."/>
            <person name="Morin E."/>
            <person name="Kohler A."/>
            <person name="Barry K."/>
            <person name="LaButti K."/>
            <person name="Morin E."/>
            <person name="Salamov A."/>
            <person name="Lipzen A."/>
            <person name="Mereny Z."/>
            <person name="Hegedus B."/>
            <person name="Baldrian P."/>
            <person name="Stursova M."/>
            <person name="Weitz H."/>
            <person name="Taylor A."/>
            <person name="Grigoriev I.V."/>
            <person name="Nagy L.G."/>
            <person name="Martin F."/>
            <person name="Kauserud H."/>
        </authorList>
    </citation>
    <scope>NUCLEOTIDE SEQUENCE</scope>
    <source>
        <strain evidence="2">CBHHK200</strain>
    </source>
</reference>
<sequence>MKYIGDFGVLTNLTYSCFHLRTHLPQERYWVDHQPFLFSRGYMLRPRYRPGWVASWTQAGAKFDPELNNVHDFEDSRPNVLDAIRISDGSKVVLKRVHTWTAEIGIALYLNSPELRQDSHNRTFRLLDVIPLSDDDDFAILVMPFLRKFNRPKFCNLHEITEAMRQFLQGLKFMHTYNIAHRDACAGNMMMDATRVIPGGHHFSAPWSKDGVADLYWRARSSVSPVNYYFIDFGLSDYCPAGPENTRVVGVFGQDKTVPELSKTIPYNPFKVDIYQLGNVFNALVKKYPGMAPHFGPLATSMTQRSPDERPTSSQALAHFEIICSHLTATDLASRLERHFPTTGFISDSNAEEQISGDVEMLKLVD</sequence>
<keyword evidence="3" id="KW-1185">Reference proteome</keyword>
<proteinExistence type="predicted"/>
<comment type="caution">
    <text evidence="2">The sequence shown here is derived from an EMBL/GenBank/DDBJ whole genome shotgun (WGS) entry which is preliminary data.</text>
</comment>
<evidence type="ECO:0000313" key="2">
    <source>
        <dbReference type="EMBL" id="KAJ7037418.1"/>
    </source>
</evidence>
<accession>A0AAD6X3B6</accession>
<dbReference type="PROSITE" id="PS51257">
    <property type="entry name" value="PROKAR_LIPOPROTEIN"/>
    <property type="match status" value="1"/>
</dbReference>
<name>A0AAD6X3B6_9AGAR</name>
<evidence type="ECO:0000259" key="1">
    <source>
        <dbReference type="PROSITE" id="PS50011"/>
    </source>
</evidence>
<organism evidence="2 3">
    <name type="scientific">Mycena alexandri</name>
    <dbReference type="NCBI Taxonomy" id="1745969"/>
    <lineage>
        <taxon>Eukaryota</taxon>
        <taxon>Fungi</taxon>
        <taxon>Dikarya</taxon>
        <taxon>Basidiomycota</taxon>
        <taxon>Agaricomycotina</taxon>
        <taxon>Agaricomycetes</taxon>
        <taxon>Agaricomycetidae</taxon>
        <taxon>Agaricales</taxon>
        <taxon>Marasmiineae</taxon>
        <taxon>Mycenaceae</taxon>
        <taxon>Mycena</taxon>
    </lineage>
</organism>
<dbReference type="AlphaFoldDB" id="A0AAD6X3B6"/>
<dbReference type="InterPro" id="IPR011009">
    <property type="entry name" value="Kinase-like_dom_sf"/>
</dbReference>
<gene>
    <name evidence="2" type="ORF">C8F04DRAFT_1035689</name>
</gene>
<keyword evidence="2" id="KW-0808">Transferase</keyword>
<protein>
    <submittedName>
        <fullName evidence="2">Kinase-like domain-containing protein</fullName>
    </submittedName>
</protein>
<feature type="domain" description="Protein kinase" evidence="1">
    <location>
        <begin position="42"/>
        <end position="366"/>
    </location>
</feature>
<evidence type="ECO:0000313" key="3">
    <source>
        <dbReference type="Proteomes" id="UP001218188"/>
    </source>
</evidence>
<dbReference type="InterPro" id="IPR000719">
    <property type="entry name" value="Prot_kinase_dom"/>
</dbReference>
<dbReference type="GO" id="GO:0004672">
    <property type="term" value="F:protein kinase activity"/>
    <property type="evidence" value="ECO:0007669"/>
    <property type="project" value="InterPro"/>
</dbReference>
<dbReference type="EMBL" id="JARJCM010000037">
    <property type="protein sequence ID" value="KAJ7037418.1"/>
    <property type="molecule type" value="Genomic_DNA"/>
</dbReference>
<keyword evidence="2" id="KW-0418">Kinase</keyword>
<dbReference type="PROSITE" id="PS50011">
    <property type="entry name" value="PROTEIN_KINASE_DOM"/>
    <property type="match status" value="1"/>
</dbReference>
<dbReference type="Gene3D" id="1.10.510.10">
    <property type="entry name" value="Transferase(Phosphotransferase) domain 1"/>
    <property type="match status" value="1"/>
</dbReference>
<dbReference type="GO" id="GO:0005524">
    <property type="term" value="F:ATP binding"/>
    <property type="evidence" value="ECO:0007669"/>
    <property type="project" value="InterPro"/>
</dbReference>
<dbReference type="SMART" id="SM00220">
    <property type="entry name" value="S_TKc"/>
    <property type="match status" value="1"/>
</dbReference>
<dbReference type="Proteomes" id="UP001218188">
    <property type="component" value="Unassembled WGS sequence"/>
</dbReference>
<dbReference type="SUPFAM" id="SSF56112">
    <property type="entry name" value="Protein kinase-like (PK-like)"/>
    <property type="match status" value="1"/>
</dbReference>